<dbReference type="Gene3D" id="1.25.40.20">
    <property type="entry name" value="Ankyrin repeat-containing domain"/>
    <property type="match status" value="1"/>
</dbReference>
<dbReference type="EMBL" id="JBJJXI010000120">
    <property type="protein sequence ID" value="KAL3390244.1"/>
    <property type="molecule type" value="Genomic_DNA"/>
</dbReference>
<dbReference type="Proteomes" id="UP001627154">
    <property type="component" value="Unassembled WGS sequence"/>
</dbReference>
<evidence type="ECO:0000313" key="3">
    <source>
        <dbReference type="Proteomes" id="UP001627154"/>
    </source>
</evidence>
<evidence type="ECO:0000256" key="1">
    <source>
        <dbReference type="PROSITE-ProRule" id="PRU00023"/>
    </source>
</evidence>
<name>A0ABD2WCI7_9HYME</name>
<organism evidence="2 3">
    <name type="scientific">Trichogramma kaykai</name>
    <dbReference type="NCBI Taxonomy" id="54128"/>
    <lineage>
        <taxon>Eukaryota</taxon>
        <taxon>Metazoa</taxon>
        <taxon>Ecdysozoa</taxon>
        <taxon>Arthropoda</taxon>
        <taxon>Hexapoda</taxon>
        <taxon>Insecta</taxon>
        <taxon>Pterygota</taxon>
        <taxon>Neoptera</taxon>
        <taxon>Endopterygota</taxon>
        <taxon>Hymenoptera</taxon>
        <taxon>Apocrita</taxon>
        <taxon>Proctotrupomorpha</taxon>
        <taxon>Chalcidoidea</taxon>
        <taxon>Trichogrammatidae</taxon>
        <taxon>Trichogramma</taxon>
    </lineage>
</organism>
<dbReference type="AlphaFoldDB" id="A0ABD2WCI7"/>
<dbReference type="InterPro" id="IPR051616">
    <property type="entry name" value="Cul2-RING_E3_ligase_SR"/>
</dbReference>
<gene>
    <name evidence="2" type="ORF">TKK_014791</name>
</gene>
<proteinExistence type="predicted"/>
<accession>A0ABD2WCI7</accession>
<dbReference type="InterPro" id="IPR036770">
    <property type="entry name" value="Ankyrin_rpt-contain_sf"/>
</dbReference>
<feature type="repeat" description="ANK" evidence="1">
    <location>
        <begin position="281"/>
        <end position="309"/>
    </location>
</feature>
<dbReference type="Pfam" id="PF12796">
    <property type="entry name" value="Ank_2"/>
    <property type="match status" value="3"/>
</dbReference>
<dbReference type="SMART" id="SM00248">
    <property type="entry name" value="ANK"/>
    <property type="match status" value="6"/>
</dbReference>
<protein>
    <submittedName>
        <fullName evidence="2">Uncharacterized protein</fullName>
    </submittedName>
</protein>
<evidence type="ECO:0000313" key="2">
    <source>
        <dbReference type="EMBL" id="KAL3390244.1"/>
    </source>
</evidence>
<dbReference type="SUPFAM" id="SSF48403">
    <property type="entry name" value="Ankyrin repeat"/>
    <property type="match status" value="1"/>
</dbReference>
<keyword evidence="3" id="KW-1185">Reference proteome</keyword>
<keyword evidence="1" id="KW-0040">ANK repeat</keyword>
<dbReference type="PANTHER" id="PTHR46224">
    <property type="entry name" value="ANKYRIN REPEAT FAMILY PROTEIN"/>
    <property type="match status" value="1"/>
</dbReference>
<dbReference type="InterPro" id="IPR002110">
    <property type="entry name" value="Ankyrin_rpt"/>
</dbReference>
<reference evidence="2 3" key="1">
    <citation type="journal article" date="2024" name="bioRxiv">
        <title>A reference genome for Trichogramma kaykai: A tiny desert-dwelling parasitoid wasp with competing sex-ratio distorters.</title>
        <authorList>
            <person name="Culotta J."/>
            <person name="Lindsey A.R."/>
        </authorList>
    </citation>
    <scope>NUCLEOTIDE SEQUENCE [LARGE SCALE GENOMIC DNA]</scope>
    <source>
        <strain evidence="2 3">KSX58</strain>
    </source>
</reference>
<sequence>MKDHYSDLLPDQFIEFVIRTGYKDEPDINEDSKPLLRCTTPIHYVLADDNAEKVYHVRDLFEIYHRFDVNYIDDDCITHFHAACMSGCEDIVKKFLELGQNPNLLVQKTGDSPLHLALARSKINVAESLLRGGADPNLANDKGYTPLHIICRRNADDDLANRFFTINVEIQQTVYVDALDKSSQTPLNYALTNGHKAITESLLRKGADPNFVNVDGFTPLHYVCWRNYYDDDVELANPNLAEEKGFTLLHIICKRDHDDDVIEMFFKTIQQTIQVDAPDKLGRTPLQWAVTSLLPGVINVLLDHGADLSSFVFPTLNHFDESLKLELVEKSDDLKLRLASGAVAVVECLEKRMYEPNRSDILTIMTIFAKCRLFEK</sequence>
<feature type="repeat" description="ANK" evidence="1">
    <location>
        <begin position="182"/>
        <end position="214"/>
    </location>
</feature>
<dbReference type="PANTHER" id="PTHR46224:SF6">
    <property type="entry name" value="ANKYRIN REPEAT FAMILY PROTEIN"/>
    <property type="match status" value="1"/>
</dbReference>
<comment type="caution">
    <text evidence="2">The sequence shown here is derived from an EMBL/GenBank/DDBJ whole genome shotgun (WGS) entry which is preliminary data.</text>
</comment>
<dbReference type="PROSITE" id="PS50297">
    <property type="entry name" value="ANK_REP_REGION"/>
    <property type="match status" value="3"/>
</dbReference>
<dbReference type="PROSITE" id="PS50088">
    <property type="entry name" value="ANK_REPEAT"/>
    <property type="match status" value="3"/>
</dbReference>
<feature type="repeat" description="ANK" evidence="1">
    <location>
        <begin position="109"/>
        <end position="141"/>
    </location>
</feature>